<dbReference type="Pfam" id="PF11255">
    <property type="entry name" value="DUF3054"/>
    <property type="match status" value="1"/>
</dbReference>
<feature type="transmembrane region" description="Helical" evidence="2">
    <location>
        <begin position="90"/>
        <end position="110"/>
    </location>
</feature>
<protein>
    <submittedName>
        <fullName evidence="3">DUF3054 domain-containing protein</fullName>
    </submittedName>
</protein>
<evidence type="ECO:0000256" key="2">
    <source>
        <dbReference type="SAM" id="Phobius"/>
    </source>
</evidence>
<dbReference type="Proteomes" id="UP001377573">
    <property type="component" value="Chromosome"/>
</dbReference>
<organism evidence="3 4">
    <name type="scientific">Microbacterium paraoxydans</name>
    <dbReference type="NCBI Taxonomy" id="199592"/>
    <lineage>
        <taxon>Bacteria</taxon>
        <taxon>Bacillati</taxon>
        <taxon>Actinomycetota</taxon>
        <taxon>Actinomycetes</taxon>
        <taxon>Micrococcales</taxon>
        <taxon>Microbacteriaceae</taxon>
        <taxon>Microbacterium</taxon>
    </lineage>
</organism>
<name>A0ABZ2HU97_9MICO</name>
<gene>
    <name evidence="3" type="ORF">V8Z62_08790</name>
</gene>
<feature type="transmembrane region" description="Helical" evidence="2">
    <location>
        <begin position="34"/>
        <end position="53"/>
    </location>
</feature>
<feature type="compositionally biased region" description="Acidic residues" evidence="1">
    <location>
        <begin position="154"/>
        <end position="174"/>
    </location>
</feature>
<keyword evidence="2" id="KW-0472">Membrane</keyword>
<dbReference type="InterPro" id="IPR021414">
    <property type="entry name" value="DUF3054"/>
</dbReference>
<keyword evidence="2" id="KW-0812">Transmembrane</keyword>
<feature type="region of interest" description="Disordered" evidence="1">
    <location>
        <begin position="121"/>
        <end position="186"/>
    </location>
</feature>
<reference evidence="3 4" key="1">
    <citation type="submission" date="2024-02" db="EMBL/GenBank/DDBJ databases">
        <authorList>
            <person name="Alasadi S."/>
            <person name="Hussein S.A."/>
        </authorList>
    </citation>
    <scope>NUCLEOTIDE SEQUENCE [LARGE SCALE GENOMIC DNA]</scope>
    <source>
        <strain evidence="3 4">GJ_SRA_44_2022</strain>
    </source>
</reference>
<proteinExistence type="predicted"/>
<feature type="transmembrane region" description="Helical" evidence="2">
    <location>
        <begin position="65"/>
        <end position="84"/>
    </location>
</feature>
<dbReference type="RefSeq" id="WP_338565470.1">
    <property type="nucleotide sequence ID" value="NZ_CP146240.1"/>
</dbReference>
<sequence length="186" mass="19672">MRFLPALLVDAVLVLVFAAIGRASHQEDPAGFLLTAWPFLVALLVGHAAALLLPARPRRPWSLPWGAVVWVVTVVVGMLLRLLSGDTAEVPFVIVATLVLGVFLLGWRGLTALVRRRRRHHETAAETETESGLTPSTEPAAHRDAAAGQPPSDAEQDAAPAEEDAAPAEEDASASEEQPRSGGSAV</sequence>
<keyword evidence="4" id="KW-1185">Reference proteome</keyword>
<keyword evidence="2" id="KW-1133">Transmembrane helix</keyword>
<evidence type="ECO:0000313" key="4">
    <source>
        <dbReference type="Proteomes" id="UP001377573"/>
    </source>
</evidence>
<evidence type="ECO:0000256" key="1">
    <source>
        <dbReference type="SAM" id="MobiDB-lite"/>
    </source>
</evidence>
<accession>A0ABZ2HU97</accession>
<dbReference type="EMBL" id="CP146240">
    <property type="protein sequence ID" value="WWS83417.1"/>
    <property type="molecule type" value="Genomic_DNA"/>
</dbReference>
<evidence type="ECO:0000313" key="3">
    <source>
        <dbReference type="EMBL" id="WWS83417.1"/>
    </source>
</evidence>